<dbReference type="PANTHER" id="PTHR40275:SF1">
    <property type="entry name" value="SSL7038 PROTEIN"/>
    <property type="match status" value="1"/>
</dbReference>
<dbReference type="RefSeq" id="WP_418115511.1">
    <property type="nucleotide sequence ID" value="NZ_JAWJZZ010000003.1"/>
</dbReference>
<proteinExistence type="predicted"/>
<dbReference type="Proteomes" id="UP001312908">
    <property type="component" value="Unassembled WGS sequence"/>
</dbReference>
<dbReference type="InterPro" id="IPR014057">
    <property type="entry name" value="HI1420"/>
</dbReference>
<organism evidence="1 2">
    <name type="scientific">Sorlinia euscelidii</name>
    <dbReference type="NCBI Taxonomy" id="3081148"/>
    <lineage>
        <taxon>Bacteria</taxon>
        <taxon>Pseudomonadati</taxon>
        <taxon>Pseudomonadota</taxon>
        <taxon>Alphaproteobacteria</taxon>
        <taxon>Acetobacterales</taxon>
        <taxon>Acetobacteraceae</taxon>
        <taxon>Sorlinia</taxon>
    </lineage>
</organism>
<evidence type="ECO:0000313" key="1">
    <source>
        <dbReference type="EMBL" id="MEE8658850.1"/>
    </source>
</evidence>
<accession>A0ABU7U1U8</accession>
<dbReference type="PANTHER" id="PTHR40275">
    <property type="entry name" value="SSL7038 PROTEIN"/>
    <property type="match status" value="1"/>
</dbReference>
<dbReference type="NCBIfam" id="TIGR02684">
    <property type="entry name" value="dnstrm_HI1420"/>
    <property type="match status" value="1"/>
</dbReference>
<name>A0ABU7U1U8_9PROT</name>
<keyword evidence="2" id="KW-1185">Reference proteome</keyword>
<evidence type="ECO:0008006" key="3">
    <source>
        <dbReference type="Google" id="ProtNLM"/>
    </source>
</evidence>
<comment type="caution">
    <text evidence="1">The sequence shown here is derived from an EMBL/GenBank/DDBJ whole genome shotgun (WGS) entry which is preliminary data.</text>
</comment>
<protein>
    <recommendedName>
        <fullName evidence="3">Addiction module antidote protein</fullName>
    </recommendedName>
</protein>
<sequence length="103" mass="11382">MRKMHSEVKTTSLDPASLCRTDEEQENFLNAAWETGNPSVIANALSIIARARKGGVNELAKETDLARSTIYKALSKDGNPRLKSLLSLFRDIGIETSFSLRKS</sequence>
<gene>
    <name evidence="1" type="ORF">DOFOFD_07480</name>
</gene>
<dbReference type="EMBL" id="JAWJZY010000003">
    <property type="protein sequence ID" value="MEE8658850.1"/>
    <property type="molecule type" value="Genomic_DNA"/>
</dbReference>
<evidence type="ECO:0000313" key="2">
    <source>
        <dbReference type="Proteomes" id="UP001312908"/>
    </source>
</evidence>
<reference evidence="1 2" key="1">
    <citation type="submission" date="2023-10" db="EMBL/GenBank/DDBJ databases">
        <title>Sorlinia euscelidii gen. nov., sp. nov., an acetic acid bacteria isolated from the gut of Euscelidius variegatus emitter.</title>
        <authorList>
            <person name="Michoud G."/>
            <person name="Marasco R."/>
            <person name="Seferji K."/>
            <person name="Gonella E."/>
            <person name="Garuglieri E."/>
            <person name="Alma A."/>
            <person name="Mapelli F."/>
            <person name="Borin S."/>
            <person name="Daffonchio D."/>
            <person name="Crotti E."/>
        </authorList>
    </citation>
    <scope>NUCLEOTIDE SEQUENCE [LARGE SCALE GENOMIC DNA]</scope>
    <source>
        <strain evidence="1 2">EV16P</strain>
    </source>
</reference>
<dbReference type="Pfam" id="PF21716">
    <property type="entry name" value="dnstrm_HI1420"/>
    <property type="match status" value="1"/>
</dbReference>